<dbReference type="AlphaFoldDB" id="A0AA87RIE5"/>
<name>A0AA87RIE5_9MICO</name>
<evidence type="ECO:0000256" key="6">
    <source>
        <dbReference type="ARBA" id="ARBA00038076"/>
    </source>
</evidence>
<sequence>MKTRDVIASAVQNTFRSKLRTSLTVIAIFIGAFTLTLTSAIGAGISSFIDSQVGAIGAPGVLTVTPVPEDAPADDGPAVYDPDRATGGASIDGPPGMAGGGMNQADLDRIAEVPGITGVTPAVTLPVDFVETAGSQRYELTLDLATGLFIPDLAAGAAVADVDERQLQLPADYVEALGFADAQAAIGQPVTLGVTDAVGGHHEVEAVVAGITNPGLMNLGPEGNQALADALLAAQRTGVTGEATPVYLAADASIDPASTPEQIAAIKADLVDAGFQGMTVADQIGAFKTVIDVVTSILNAFAVIALLAAGFGIVNTLLMSVQERTREIGLMKAMGMRSGKVFGLFSMEAVFIGFLGSAIGAGVAIATGLIAAPLLAEGLFAELPGLEIVRFEPLSVAIIMGVVMAIAFLAGTLPARRAARQHPIEALRYE</sequence>
<comment type="similarity">
    <text evidence="6">Belongs to the ABC-4 integral membrane protein family.</text>
</comment>
<dbReference type="RefSeq" id="WP_146793768.1">
    <property type="nucleotide sequence ID" value="NZ_BJUU01000006.1"/>
</dbReference>
<keyword evidence="2" id="KW-1003">Cell membrane</keyword>
<evidence type="ECO:0000259" key="9">
    <source>
        <dbReference type="Pfam" id="PF12704"/>
    </source>
</evidence>
<evidence type="ECO:0000256" key="3">
    <source>
        <dbReference type="ARBA" id="ARBA00022692"/>
    </source>
</evidence>
<dbReference type="Pfam" id="PF12704">
    <property type="entry name" value="MacB_PCD"/>
    <property type="match status" value="1"/>
</dbReference>
<comment type="subcellular location">
    <subcellularLocation>
        <location evidence="1">Cell membrane</location>
        <topology evidence="1">Multi-pass membrane protein</topology>
    </subcellularLocation>
</comment>
<evidence type="ECO:0000256" key="5">
    <source>
        <dbReference type="ARBA" id="ARBA00023136"/>
    </source>
</evidence>
<keyword evidence="4 7" id="KW-1133">Transmembrane helix</keyword>
<organism evidence="10 11">
    <name type="scientific">Agrococcus baldri</name>
    <dbReference type="NCBI Taxonomy" id="153730"/>
    <lineage>
        <taxon>Bacteria</taxon>
        <taxon>Bacillati</taxon>
        <taxon>Actinomycetota</taxon>
        <taxon>Actinomycetes</taxon>
        <taxon>Micrococcales</taxon>
        <taxon>Microbacteriaceae</taxon>
        <taxon>Agrococcus</taxon>
    </lineage>
</organism>
<evidence type="ECO:0000256" key="7">
    <source>
        <dbReference type="SAM" id="Phobius"/>
    </source>
</evidence>
<dbReference type="Proteomes" id="UP000321749">
    <property type="component" value="Unassembled WGS sequence"/>
</dbReference>
<dbReference type="Pfam" id="PF02687">
    <property type="entry name" value="FtsX"/>
    <property type="match status" value="1"/>
</dbReference>
<keyword evidence="11" id="KW-1185">Reference proteome</keyword>
<feature type="transmembrane region" description="Helical" evidence="7">
    <location>
        <begin position="297"/>
        <end position="321"/>
    </location>
</feature>
<feature type="domain" description="MacB-like periplasmic core" evidence="9">
    <location>
        <begin position="21"/>
        <end position="265"/>
    </location>
</feature>
<accession>A0AA87RIE5</accession>
<proteinExistence type="inferred from homology"/>
<gene>
    <name evidence="10" type="ORF">ABA31_12790</name>
</gene>
<dbReference type="GO" id="GO:0005886">
    <property type="term" value="C:plasma membrane"/>
    <property type="evidence" value="ECO:0007669"/>
    <property type="project" value="UniProtKB-SubCell"/>
</dbReference>
<feature type="transmembrane region" description="Helical" evidence="7">
    <location>
        <begin position="21"/>
        <end position="45"/>
    </location>
</feature>
<reference evidence="10 11" key="1">
    <citation type="submission" date="2019-07" db="EMBL/GenBank/DDBJ databases">
        <title>Whole genome shotgun sequence of Agrococcus baldri NBRC 103055.</title>
        <authorList>
            <person name="Hosoyama A."/>
            <person name="Uohara A."/>
            <person name="Ohji S."/>
            <person name="Ichikawa N."/>
        </authorList>
    </citation>
    <scope>NUCLEOTIDE SEQUENCE [LARGE SCALE GENOMIC DNA]</scope>
    <source>
        <strain evidence="10 11">NBRC 103055</strain>
    </source>
</reference>
<dbReference type="EMBL" id="BJUU01000006">
    <property type="protein sequence ID" value="GEK79928.1"/>
    <property type="molecule type" value="Genomic_DNA"/>
</dbReference>
<keyword evidence="5 7" id="KW-0472">Membrane</keyword>
<evidence type="ECO:0000313" key="10">
    <source>
        <dbReference type="EMBL" id="GEK79928.1"/>
    </source>
</evidence>
<protein>
    <submittedName>
        <fullName evidence="10">Permease</fullName>
    </submittedName>
</protein>
<dbReference type="InterPro" id="IPR003838">
    <property type="entry name" value="ABC3_permease_C"/>
</dbReference>
<evidence type="ECO:0000313" key="11">
    <source>
        <dbReference type="Proteomes" id="UP000321749"/>
    </source>
</evidence>
<keyword evidence="3 7" id="KW-0812">Transmembrane</keyword>
<dbReference type="PANTHER" id="PTHR30572:SF4">
    <property type="entry name" value="ABC TRANSPORTER PERMEASE YTRF"/>
    <property type="match status" value="1"/>
</dbReference>
<evidence type="ECO:0000256" key="1">
    <source>
        <dbReference type="ARBA" id="ARBA00004651"/>
    </source>
</evidence>
<dbReference type="InterPro" id="IPR025857">
    <property type="entry name" value="MacB_PCD"/>
</dbReference>
<feature type="transmembrane region" description="Helical" evidence="7">
    <location>
        <begin position="394"/>
        <end position="413"/>
    </location>
</feature>
<feature type="domain" description="ABC3 transporter permease C-terminal" evidence="8">
    <location>
        <begin position="300"/>
        <end position="423"/>
    </location>
</feature>
<evidence type="ECO:0000259" key="8">
    <source>
        <dbReference type="Pfam" id="PF02687"/>
    </source>
</evidence>
<feature type="transmembrane region" description="Helical" evidence="7">
    <location>
        <begin position="341"/>
        <end position="374"/>
    </location>
</feature>
<evidence type="ECO:0000256" key="4">
    <source>
        <dbReference type="ARBA" id="ARBA00022989"/>
    </source>
</evidence>
<dbReference type="GO" id="GO:0022857">
    <property type="term" value="F:transmembrane transporter activity"/>
    <property type="evidence" value="ECO:0007669"/>
    <property type="project" value="TreeGrafter"/>
</dbReference>
<dbReference type="PANTHER" id="PTHR30572">
    <property type="entry name" value="MEMBRANE COMPONENT OF TRANSPORTER-RELATED"/>
    <property type="match status" value="1"/>
</dbReference>
<comment type="caution">
    <text evidence="10">The sequence shown here is derived from an EMBL/GenBank/DDBJ whole genome shotgun (WGS) entry which is preliminary data.</text>
</comment>
<evidence type="ECO:0000256" key="2">
    <source>
        <dbReference type="ARBA" id="ARBA00022475"/>
    </source>
</evidence>
<dbReference type="InterPro" id="IPR050250">
    <property type="entry name" value="Macrolide_Exporter_MacB"/>
</dbReference>